<dbReference type="OrthoDB" id="445007at2759"/>
<dbReference type="InterPro" id="IPR008775">
    <property type="entry name" value="Phytyl_CoA_dOase-like"/>
</dbReference>
<proteinExistence type="predicted"/>
<dbReference type="EMBL" id="UYJE01007806">
    <property type="protein sequence ID" value="VDI58063.1"/>
    <property type="molecule type" value="Genomic_DNA"/>
</dbReference>
<evidence type="ECO:0000313" key="1">
    <source>
        <dbReference type="EMBL" id="VDI58063.1"/>
    </source>
</evidence>
<dbReference type="Pfam" id="PF05721">
    <property type="entry name" value="PhyH"/>
    <property type="match status" value="3"/>
</dbReference>
<dbReference type="SUPFAM" id="SSF51197">
    <property type="entry name" value="Clavaminate synthase-like"/>
    <property type="match status" value="3"/>
</dbReference>
<evidence type="ECO:0000313" key="2">
    <source>
        <dbReference type="Proteomes" id="UP000596742"/>
    </source>
</evidence>
<comment type="caution">
    <text evidence="1">The sequence shown here is derived from an EMBL/GenBank/DDBJ whole genome shotgun (WGS) entry which is preliminary data.</text>
</comment>
<dbReference type="Gene3D" id="2.60.120.620">
    <property type="entry name" value="q2cbj1_9rhob like domain"/>
    <property type="match status" value="3"/>
</dbReference>
<dbReference type="PANTHER" id="PTHR31630:SF6">
    <property type="entry name" value="PHYTANOYL-COA DIOXYGENASE-RELATED"/>
    <property type="match status" value="1"/>
</dbReference>
<dbReference type="PANTHER" id="PTHR31630">
    <property type="entry name" value="PHYTANOYL-COA DIOXYGENASE-RELATED-RELATED"/>
    <property type="match status" value="1"/>
</dbReference>
<organism evidence="1 2">
    <name type="scientific">Mytilus galloprovincialis</name>
    <name type="common">Mediterranean mussel</name>
    <dbReference type="NCBI Taxonomy" id="29158"/>
    <lineage>
        <taxon>Eukaryota</taxon>
        <taxon>Metazoa</taxon>
        <taxon>Spiralia</taxon>
        <taxon>Lophotrochozoa</taxon>
        <taxon>Mollusca</taxon>
        <taxon>Bivalvia</taxon>
        <taxon>Autobranchia</taxon>
        <taxon>Pteriomorphia</taxon>
        <taxon>Mytilida</taxon>
        <taxon>Mytiloidea</taxon>
        <taxon>Mytilidae</taxon>
        <taxon>Mytilinae</taxon>
        <taxon>Mytilus</taxon>
    </lineage>
</organism>
<reference evidence="1" key="1">
    <citation type="submission" date="2018-11" db="EMBL/GenBank/DDBJ databases">
        <authorList>
            <person name="Alioto T."/>
            <person name="Alioto T."/>
        </authorList>
    </citation>
    <scope>NUCLEOTIDE SEQUENCE</scope>
</reference>
<sequence>MNRDEILEKLKTNGYVVIPNVLSEEECNEHAGSYKRWYSILKDNTAKMKQRRSVIQSYRVGHFNTTWKIRLQVKPVFEMIWGTKKLLTSVDGISYASTSTPKIFNKNSDCWMHLDQGVKRRGLHAYQGAVYLEESTDKDYCFRVMDGSHEFHSEFFKAFPYASEKSKRCEFLKFNEEERTWYENNGCQLVSVPVPEGGIVLWDSRTAHDNIAPLSGRPYTDRWRCVCFVSMTPAIWAGKDDIEFKNKAYADLAMTTHWSSQDVQILELSENKPEQHSQTVEMIDDKPKIDYLSRICIIRIDEILEKLKTNGYVVIPNVLSEEECDEHAGSYKRWYSKLKDTGARMMQQRSVIQSYKVGHFDTTWKIRLKVKPVFEMVWGTKKLLTSIDGIAIAMPSETAFAFSEADFRSNGDCWMHLDQGVKRTGLHAYQGAVYMEEATDKDYCFRVMVGSHQFHSEFFRAFPNAGEKSKRCEFYKFNEEERTWYENNGCQLISVPVPKGGIVLWDSRTAHDTIATLSGRPDTDRWRCVCFVSMTPAIWAGKDDIEFKNQAYEDIAMTTHWSSQGQKLFKLYIQDDRHSQDAVIKSLEDNGYAVIPNVLSLQECDTYIKEYKDWAKQVEDTGIPFTSFESLIQGYRIGHFNASWRVRLKAKEVFSQIWNTEKLLSSNKLYAKPNQEWLHIDQGGHRIGLHAFQGAVYLEEACETDHCFRVLAKSHKEHENFMKKFPHVGPETKEIEFYKLDEKEIKWYIEERGCTLTKVPAPKGGMILWDSRTVHDNSKPEFGRPNNDRWRHIVFVCMTPATWATPGDIAKKHESYKKLLMTSHWPSVGVGLFPESPSQTTPTITELPEIAKTKEAKLLMGMESYDFEDGTTNGPPNPEMKL</sequence>
<accession>A0A8B6G3G6</accession>
<keyword evidence="2" id="KW-1185">Reference proteome</keyword>
<protein>
    <submittedName>
        <fullName evidence="1">Uncharacterized protein</fullName>
    </submittedName>
</protein>
<gene>
    <name evidence="1" type="ORF">MGAL_10B067606</name>
</gene>
<dbReference type="Proteomes" id="UP000596742">
    <property type="component" value="Unassembled WGS sequence"/>
</dbReference>
<name>A0A8B6G3G6_MYTGA</name>
<dbReference type="AlphaFoldDB" id="A0A8B6G3G6"/>